<feature type="region of interest" description="Disordered" evidence="2">
    <location>
        <begin position="362"/>
        <end position="429"/>
    </location>
</feature>
<feature type="compositionally biased region" description="Polar residues" evidence="2">
    <location>
        <begin position="460"/>
        <end position="476"/>
    </location>
</feature>
<dbReference type="InterPro" id="IPR013272">
    <property type="entry name" value="Vps72/YL1_C"/>
</dbReference>
<dbReference type="PANTHER" id="PTHR13275:SF4">
    <property type="entry name" value="VACUOLAR PROTEIN SORTING-ASSOCIATED PROTEIN 72 HOMOLOG"/>
    <property type="match status" value="1"/>
</dbReference>
<feature type="region of interest" description="Disordered" evidence="2">
    <location>
        <begin position="1"/>
        <end position="289"/>
    </location>
</feature>
<sequence>MADAAGDTEMDTTPQVEEEVVAEDAATEEGREGSDGESVEEPEEPSMVVTRERRSNAGRNLQKLLLQAAAEDEEKDEIAEIFQETADDEEFSGTEAEDAGDVSLESSSDEDEDNEGEEDQGEKELKKQERSDQRSKGKKRKTMAMMYKPRPLKRPRIEVSVSDNTPRDSTEPTARPKKKSERVSWIPTPEEGPTRMSQRRLAVENKARTHERLKEKEQHRLRTLAVMKAADQRKEANKPKALTQEDRLREAAKIEAKNSKTLTRWEESERKKEQERKEREAAGRKHNIDGPFVRYYSGPGFWFGDKLFKDGYKLAFRDRKVEEVEEEAEEEKEPASFVEKLQVVEEGYNKKEQKKFLLARKKEEKERKEREEAAAAAAAAPVNEPPIAKPGEVLAQTPAPPAAPATTATPQVSQPPQSAIDPNLPPTYPNSIMFPPPQAPGLLDGIHYWASLPGDKLPEETNSSINGQPPQPQSFAHPTGPVVDPSFFNPLETAPASAPAPLSKPAPQPAPAFPPALFPEPVPAPPPMEPPPYLHASLAMRTLIHLEAFDTIAHPDAEAPTTTRTRKKDAEANNVLNVLLPHNIHAAPGVVVRSKYAAVRTPQVCEITSRPARYRDPATGLAYADGYAYKCIQRLVKGGCQWSGLLGCFVGTVGEPMFGRAAVGVPDVFVRRTEENSNAL</sequence>
<comment type="similarity">
    <text evidence="1">Belongs to the VPS72/YL1 family.</text>
</comment>
<dbReference type="Proteomes" id="UP000799772">
    <property type="component" value="Unassembled WGS sequence"/>
</dbReference>
<evidence type="ECO:0000313" key="4">
    <source>
        <dbReference type="EMBL" id="KAF2100609.1"/>
    </source>
</evidence>
<proteinExistence type="inferred from homology"/>
<dbReference type="PANTHER" id="PTHR13275">
    <property type="entry name" value="YL-1 PROTEIN TRANSCRIPTION FACTOR-LIKE 1"/>
    <property type="match status" value="1"/>
</dbReference>
<feature type="compositionally biased region" description="Basic and acidic residues" evidence="2">
    <location>
        <begin position="362"/>
        <end position="373"/>
    </location>
</feature>
<name>A0A9P4IJU0_9PEZI</name>
<keyword evidence="5" id="KW-1185">Reference proteome</keyword>
<accession>A0A9P4IJU0</accession>
<feature type="compositionally biased region" description="Basic and acidic residues" evidence="2">
    <location>
        <begin position="201"/>
        <end position="220"/>
    </location>
</feature>
<feature type="compositionally biased region" description="Acidic residues" evidence="2">
    <location>
        <begin position="107"/>
        <end position="121"/>
    </location>
</feature>
<dbReference type="Pfam" id="PF05764">
    <property type="entry name" value="YL1"/>
    <property type="match status" value="1"/>
</dbReference>
<reference evidence="4" key="1">
    <citation type="journal article" date="2020" name="Stud. Mycol.">
        <title>101 Dothideomycetes genomes: a test case for predicting lifestyles and emergence of pathogens.</title>
        <authorList>
            <person name="Haridas S."/>
            <person name="Albert R."/>
            <person name="Binder M."/>
            <person name="Bloem J."/>
            <person name="Labutti K."/>
            <person name="Salamov A."/>
            <person name="Andreopoulos B."/>
            <person name="Baker S."/>
            <person name="Barry K."/>
            <person name="Bills G."/>
            <person name="Bluhm B."/>
            <person name="Cannon C."/>
            <person name="Castanera R."/>
            <person name="Culley D."/>
            <person name="Daum C."/>
            <person name="Ezra D."/>
            <person name="Gonzalez J."/>
            <person name="Henrissat B."/>
            <person name="Kuo A."/>
            <person name="Liang C."/>
            <person name="Lipzen A."/>
            <person name="Lutzoni F."/>
            <person name="Magnuson J."/>
            <person name="Mondo S."/>
            <person name="Nolan M."/>
            <person name="Ohm R."/>
            <person name="Pangilinan J."/>
            <person name="Park H.-J."/>
            <person name="Ramirez L."/>
            <person name="Alfaro M."/>
            <person name="Sun H."/>
            <person name="Tritt A."/>
            <person name="Yoshinaga Y."/>
            <person name="Zwiers L.-H."/>
            <person name="Turgeon B."/>
            <person name="Goodwin S."/>
            <person name="Spatafora J."/>
            <person name="Crous P."/>
            <person name="Grigoriev I."/>
        </authorList>
    </citation>
    <scope>NUCLEOTIDE SEQUENCE</scope>
    <source>
        <strain evidence="4">CBS 133067</strain>
    </source>
</reference>
<feature type="compositionally biased region" description="Acidic residues" evidence="2">
    <location>
        <begin position="1"/>
        <end position="27"/>
    </location>
</feature>
<feature type="compositionally biased region" description="Basic and acidic residues" evidence="2">
    <location>
        <begin position="122"/>
        <end position="135"/>
    </location>
</feature>
<protein>
    <submittedName>
        <fullName evidence="4">YL1-domain-containing protein</fullName>
    </submittedName>
</protein>
<dbReference type="OrthoDB" id="3942062at2759"/>
<feature type="compositionally biased region" description="Low complexity" evidence="2">
    <location>
        <begin position="404"/>
        <end position="419"/>
    </location>
</feature>
<comment type="caution">
    <text evidence="4">The sequence shown here is derived from an EMBL/GenBank/DDBJ whole genome shotgun (WGS) entry which is preliminary data.</text>
</comment>
<evidence type="ECO:0000313" key="5">
    <source>
        <dbReference type="Proteomes" id="UP000799772"/>
    </source>
</evidence>
<feature type="compositionally biased region" description="Acidic residues" evidence="2">
    <location>
        <begin position="70"/>
        <end position="100"/>
    </location>
</feature>
<feature type="domain" description="Vps72/YL1 C-terminal" evidence="3">
    <location>
        <begin position="603"/>
        <end position="632"/>
    </location>
</feature>
<feature type="compositionally biased region" description="Basic and acidic residues" evidence="2">
    <location>
        <begin position="230"/>
        <end position="288"/>
    </location>
</feature>
<feature type="compositionally biased region" description="Pro residues" evidence="2">
    <location>
        <begin position="502"/>
        <end position="524"/>
    </location>
</feature>
<organism evidence="4 5">
    <name type="scientific">Rhizodiscina lignyota</name>
    <dbReference type="NCBI Taxonomy" id="1504668"/>
    <lineage>
        <taxon>Eukaryota</taxon>
        <taxon>Fungi</taxon>
        <taxon>Dikarya</taxon>
        <taxon>Ascomycota</taxon>
        <taxon>Pezizomycotina</taxon>
        <taxon>Dothideomycetes</taxon>
        <taxon>Pleosporomycetidae</taxon>
        <taxon>Aulographales</taxon>
        <taxon>Rhizodiscinaceae</taxon>
        <taxon>Rhizodiscina</taxon>
    </lineage>
</organism>
<dbReference type="AlphaFoldDB" id="A0A9P4IJU0"/>
<dbReference type="SMART" id="SM00993">
    <property type="entry name" value="YL1_C"/>
    <property type="match status" value="1"/>
</dbReference>
<dbReference type="Pfam" id="PF08265">
    <property type="entry name" value="YL1_C"/>
    <property type="match status" value="1"/>
</dbReference>
<dbReference type="EMBL" id="ML978124">
    <property type="protein sequence ID" value="KAF2100609.1"/>
    <property type="molecule type" value="Genomic_DNA"/>
</dbReference>
<evidence type="ECO:0000256" key="2">
    <source>
        <dbReference type="SAM" id="MobiDB-lite"/>
    </source>
</evidence>
<feature type="region of interest" description="Disordered" evidence="2">
    <location>
        <begin position="454"/>
        <end position="524"/>
    </location>
</feature>
<gene>
    <name evidence="4" type="ORF">NA57DRAFT_74211</name>
</gene>
<dbReference type="GO" id="GO:0005634">
    <property type="term" value="C:nucleus"/>
    <property type="evidence" value="ECO:0007669"/>
    <property type="project" value="TreeGrafter"/>
</dbReference>
<evidence type="ECO:0000259" key="3">
    <source>
        <dbReference type="SMART" id="SM00993"/>
    </source>
</evidence>
<dbReference type="InterPro" id="IPR046757">
    <property type="entry name" value="YL1_N"/>
</dbReference>
<evidence type="ECO:0000256" key="1">
    <source>
        <dbReference type="ARBA" id="ARBA00006832"/>
    </source>
</evidence>
<feature type="compositionally biased region" description="Acidic residues" evidence="2">
    <location>
        <begin position="35"/>
        <end position="44"/>
    </location>
</feature>